<comment type="caution">
    <text evidence="5">The sequence shown here is derived from an EMBL/GenBank/DDBJ whole genome shotgun (WGS) entry which is preliminary data.</text>
</comment>
<dbReference type="InterPro" id="IPR007394">
    <property type="entry name" value="UPF0122"/>
</dbReference>
<keyword evidence="5" id="KW-0238">DNA-binding</keyword>
<dbReference type="Proteomes" id="UP000824160">
    <property type="component" value="Unassembled WGS sequence"/>
</dbReference>
<keyword evidence="4" id="KW-0175">Coiled coil</keyword>
<proteinExistence type="inferred from homology"/>
<dbReference type="PANTHER" id="PTHR40083">
    <property type="entry name" value="UPF0122 PROTEIN CBO2450/CLC_2298"/>
    <property type="match status" value="1"/>
</dbReference>
<accession>A0A9D1H563</accession>
<reference evidence="5" key="1">
    <citation type="submission" date="2020-10" db="EMBL/GenBank/DDBJ databases">
        <authorList>
            <person name="Gilroy R."/>
        </authorList>
    </citation>
    <scope>NUCLEOTIDE SEQUENCE</scope>
    <source>
        <strain evidence="5">ChiBcec7-5410</strain>
    </source>
</reference>
<dbReference type="SUPFAM" id="SSF88659">
    <property type="entry name" value="Sigma3 and sigma4 domains of RNA polymerase sigma factors"/>
    <property type="match status" value="1"/>
</dbReference>
<comment type="similarity">
    <text evidence="1 3">Belongs to the UPF0122 family.</text>
</comment>
<feature type="coiled-coil region" evidence="4">
    <location>
        <begin position="62"/>
        <end position="116"/>
    </location>
</feature>
<dbReference type="EMBL" id="DVLW01000049">
    <property type="protein sequence ID" value="HIT93915.1"/>
    <property type="molecule type" value="Genomic_DNA"/>
</dbReference>
<dbReference type="NCBIfam" id="NF045758">
    <property type="entry name" value="YlxM"/>
    <property type="match status" value="1"/>
</dbReference>
<evidence type="ECO:0000256" key="1">
    <source>
        <dbReference type="ARBA" id="ARBA00008720"/>
    </source>
</evidence>
<dbReference type="PANTHER" id="PTHR40083:SF1">
    <property type="entry name" value="UPF0122 PROTEIN YLXM"/>
    <property type="match status" value="1"/>
</dbReference>
<dbReference type="InterPro" id="IPR054831">
    <property type="entry name" value="UPF0122_fam_protein"/>
</dbReference>
<name>A0A9D1H563_9FIRM</name>
<dbReference type="Pfam" id="PF04297">
    <property type="entry name" value="UPF0122"/>
    <property type="match status" value="1"/>
</dbReference>
<dbReference type="HAMAP" id="MF_00245">
    <property type="entry name" value="UPF0122"/>
    <property type="match status" value="1"/>
</dbReference>
<dbReference type="InterPro" id="IPR036388">
    <property type="entry name" value="WH-like_DNA-bd_sf"/>
</dbReference>
<evidence type="ECO:0000313" key="5">
    <source>
        <dbReference type="EMBL" id="HIT93915.1"/>
    </source>
</evidence>
<dbReference type="CDD" id="cd06171">
    <property type="entry name" value="Sigma70_r4"/>
    <property type="match status" value="1"/>
</dbReference>
<comment type="function">
    <text evidence="2 3">Might take part in the signal recognition particle (SRP) pathway. This is inferred from the conservation of its genetic proximity to ftsY/ffh. May be a regulatory protein.</text>
</comment>
<dbReference type="InterPro" id="IPR013324">
    <property type="entry name" value="RNA_pol_sigma_r3/r4-like"/>
</dbReference>
<protein>
    <recommendedName>
        <fullName evidence="3">UPF0122 protein IAC43_01895</fullName>
    </recommendedName>
</protein>
<gene>
    <name evidence="5" type="ORF">IAC43_01895</name>
</gene>
<dbReference type="GO" id="GO:0003677">
    <property type="term" value="F:DNA binding"/>
    <property type="evidence" value="ECO:0007669"/>
    <property type="project" value="UniProtKB-KW"/>
</dbReference>
<evidence type="ECO:0000256" key="2">
    <source>
        <dbReference type="ARBA" id="ARBA00024764"/>
    </source>
</evidence>
<evidence type="ECO:0000256" key="4">
    <source>
        <dbReference type="SAM" id="Coils"/>
    </source>
</evidence>
<dbReference type="Gene3D" id="1.10.10.10">
    <property type="entry name" value="Winged helix-like DNA-binding domain superfamily/Winged helix DNA-binding domain"/>
    <property type="match status" value="1"/>
</dbReference>
<evidence type="ECO:0000256" key="3">
    <source>
        <dbReference type="HAMAP-Rule" id="MF_00245"/>
    </source>
</evidence>
<evidence type="ECO:0000313" key="6">
    <source>
        <dbReference type="Proteomes" id="UP000824160"/>
    </source>
</evidence>
<organism evidence="5 6">
    <name type="scientific">Candidatus Faecivivens stercoripullorum</name>
    <dbReference type="NCBI Taxonomy" id="2840805"/>
    <lineage>
        <taxon>Bacteria</taxon>
        <taxon>Bacillati</taxon>
        <taxon>Bacillota</taxon>
        <taxon>Clostridia</taxon>
        <taxon>Eubacteriales</taxon>
        <taxon>Oscillospiraceae</taxon>
        <taxon>Oscillospiraceae incertae sedis</taxon>
        <taxon>Candidatus Faecivivens</taxon>
    </lineage>
</organism>
<reference evidence="5" key="2">
    <citation type="journal article" date="2021" name="PeerJ">
        <title>Extensive microbial diversity within the chicken gut microbiome revealed by metagenomics and culture.</title>
        <authorList>
            <person name="Gilroy R."/>
            <person name="Ravi A."/>
            <person name="Getino M."/>
            <person name="Pursley I."/>
            <person name="Horton D.L."/>
            <person name="Alikhan N.F."/>
            <person name="Baker D."/>
            <person name="Gharbi K."/>
            <person name="Hall N."/>
            <person name="Watson M."/>
            <person name="Adriaenssens E.M."/>
            <person name="Foster-Nyarko E."/>
            <person name="Jarju S."/>
            <person name="Secka A."/>
            <person name="Antonio M."/>
            <person name="Oren A."/>
            <person name="Chaudhuri R.R."/>
            <person name="La Ragione R."/>
            <person name="Hildebrand F."/>
            <person name="Pallen M.J."/>
        </authorList>
    </citation>
    <scope>NUCLEOTIDE SEQUENCE</scope>
    <source>
        <strain evidence="5">ChiBcec7-5410</strain>
    </source>
</reference>
<dbReference type="AlphaFoldDB" id="A0A9D1H563"/>
<sequence>MVYKKLFRGTEGRFVADKNLNISVLLDHYGAMLTEKQREVIDLYYNDDLSLAEIAEQEGITRQGVRDNIKRAEAQLIEMEEKLHSAARFKRMMETFEEIDQALAEMEKEYSSLRRLSGVKKVQNIRKKLSSFADDYFA</sequence>